<organism evidence="6 7">
    <name type="scientific">Motiliproteus coralliicola</name>
    <dbReference type="NCBI Taxonomy" id="2283196"/>
    <lineage>
        <taxon>Bacteria</taxon>
        <taxon>Pseudomonadati</taxon>
        <taxon>Pseudomonadota</taxon>
        <taxon>Gammaproteobacteria</taxon>
        <taxon>Oceanospirillales</taxon>
        <taxon>Oceanospirillaceae</taxon>
        <taxon>Motiliproteus</taxon>
    </lineage>
</organism>
<dbReference type="SMART" id="SM00062">
    <property type="entry name" value="PBPb"/>
    <property type="match status" value="1"/>
</dbReference>
<dbReference type="CDD" id="cd01009">
    <property type="entry name" value="PBP2_YfhD_N"/>
    <property type="match status" value="1"/>
</dbReference>
<feature type="domain" description="Solute-binding protein family 3/N-terminal" evidence="5">
    <location>
        <begin position="67"/>
        <end position="303"/>
    </location>
</feature>
<dbReference type="GO" id="GO:0009279">
    <property type="term" value="C:cell outer membrane"/>
    <property type="evidence" value="ECO:0007669"/>
    <property type="project" value="UniProtKB-SubCell"/>
</dbReference>
<gene>
    <name evidence="6" type="ORF">DV711_11385</name>
</gene>
<reference evidence="6 7" key="1">
    <citation type="submission" date="2018-07" db="EMBL/GenBank/DDBJ databases">
        <title>Motiliproteus coralliicola sp. nov., a bacterium isolated from Coral.</title>
        <authorList>
            <person name="Wang G."/>
        </authorList>
    </citation>
    <scope>NUCLEOTIDE SEQUENCE [LARGE SCALE GENOMIC DNA]</scope>
    <source>
        <strain evidence="6 7">C34</strain>
    </source>
</reference>
<dbReference type="Gene3D" id="1.10.530.10">
    <property type="match status" value="1"/>
</dbReference>
<evidence type="ECO:0000259" key="5">
    <source>
        <dbReference type="SMART" id="SM00062"/>
    </source>
</evidence>
<dbReference type="Proteomes" id="UP000253769">
    <property type="component" value="Unassembled WGS sequence"/>
</dbReference>
<protein>
    <submittedName>
        <fullName evidence="6">Lytic transglycosylase F</fullName>
    </submittedName>
</protein>
<dbReference type="SUPFAM" id="SSF53955">
    <property type="entry name" value="Lysozyme-like"/>
    <property type="match status" value="1"/>
</dbReference>
<sequence length="499" mass="57239">MMRSRINIRTLVQQPPMNPRLLGLSLLCLVILLVALSYPARAATPSELLWQQQPFFGDLDKLRERQTLRILVAYSRSNFFTDREQIRGFEYEHMEAFKDFLNESDPTRPVKFDYIPVPFAQLIPSLLAGKGDLIAANLTITEQRKLQLAFSTPYLNNVQEVLVSHRSSPAIKQLADLAGKSVYVRGNSSHLQRLSQLNIDMTRQGLEPIDIQIAAPHLAAEDLLELVNAQAIPMVVADNHIAEIWRSVLEGLQVHSAFPLLKNGKIAWATRYDNPKLLEKLNQFAVQLERNNNSELFQRYYQDTRWIASPLQPDNLETLGHLVDLFTRYAERYNQDWISLAAQAYQASNMDHSKRGREGEIGIMQIPLAYQRRSDLQVGNTHDLENNVHAAAKYLDYLQRSYFADPGISEQDRLFFSWAAYFAGPDKIRRVRRLAEQQGLDPNRWFDNVELTTARSLGRQPVDYVLGSYKYYISYRLHLDSIQLQPNDLKGIQRALTAG</sequence>
<evidence type="ECO:0000256" key="4">
    <source>
        <dbReference type="ARBA" id="ARBA00023237"/>
    </source>
</evidence>
<evidence type="ECO:0000313" key="6">
    <source>
        <dbReference type="EMBL" id="RDE19487.1"/>
    </source>
</evidence>
<comment type="similarity">
    <text evidence="2">Belongs to the bacterial solute-binding protein 3 family.</text>
</comment>
<dbReference type="OrthoDB" id="9815002at2"/>
<dbReference type="PANTHER" id="PTHR35936">
    <property type="entry name" value="MEMBRANE-BOUND LYTIC MUREIN TRANSGLYCOSYLASE F"/>
    <property type="match status" value="1"/>
</dbReference>
<dbReference type="AlphaFoldDB" id="A0A369WCX2"/>
<accession>A0A369WCX2</accession>
<evidence type="ECO:0000256" key="3">
    <source>
        <dbReference type="ARBA" id="ARBA00022729"/>
    </source>
</evidence>
<dbReference type="InterPro" id="IPR023346">
    <property type="entry name" value="Lysozyme-like_dom_sf"/>
</dbReference>
<evidence type="ECO:0000256" key="1">
    <source>
        <dbReference type="ARBA" id="ARBA00004339"/>
    </source>
</evidence>
<comment type="subcellular location">
    <subcellularLocation>
        <location evidence="1">Cell outer membrane</location>
        <topology evidence="1">Peripheral membrane protein</topology>
    </subcellularLocation>
</comment>
<dbReference type="EMBL" id="QQOH01000003">
    <property type="protein sequence ID" value="RDE19487.1"/>
    <property type="molecule type" value="Genomic_DNA"/>
</dbReference>
<dbReference type="InterPro" id="IPR001638">
    <property type="entry name" value="Solute-binding_3/MltF_N"/>
</dbReference>
<dbReference type="Pfam" id="PF00497">
    <property type="entry name" value="SBP_bac_3"/>
    <property type="match status" value="1"/>
</dbReference>
<comment type="caution">
    <text evidence="6">The sequence shown here is derived from an EMBL/GenBank/DDBJ whole genome shotgun (WGS) entry which is preliminary data.</text>
</comment>
<name>A0A369WCX2_9GAMM</name>
<proteinExistence type="inferred from homology"/>
<dbReference type="Pfam" id="PF01464">
    <property type="entry name" value="SLT"/>
    <property type="match status" value="1"/>
</dbReference>
<dbReference type="Gene3D" id="3.40.190.10">
    <property type="entry name" value="Periplasmic binding protein-like II"/>
    <property type="match status" value="2"/>
</dbReference>
<keyword evidence="4" id="KW-0472">Membrane</keyword>
<keyword evidence="7" id="KW-1185">Reference proteome</keyword>
<dbReference type="SUPFAM" id="SSF53850">
    <property type="entry name" value="Periplasmic binding protein-like II"/>
    <property type="match status" value="1"/>
</dbReference>
<keyword evidence="3" id="KW-0732">Signal</keyword>
<evidence type="ECO:0000256" key="2">
    <source>
        <dbReference type="ARBA" id="ARBA00010333"/>
    </source>
</evidence>
<dbReference type="InterPro" id="IPR008258">
    <property type="entry name" value="Transglycosylase_SLT_dom_1"/>
</dbReference>
<evidence type="ECO:0000313" key="7">
    <source>
        <dbReference type="Proteomes" id="UP000253769"/>
    </source>
</evidence>
<keyword evidence="4" id="KW-0998">Cell outer membrane</keyword>